<name>A0A914X832_9BILA</name>
<dbReference type="Gene3D" id="1.20.1070.10">
    <property type="entry name" value="Rhodopsin 7-helix transmembrane proteins"/>
    <property type="match status" value="1"/>
</dbReference>
<feature type="transmembrane region" description="Helical" evidence="11">
    <location>
        <begin position="68"/>
        <end position="87"/>
    </location>
</feature>
<dbReference type="GO" id="GO:0043410">
    <property type="term" value="P:positive regulation of MAPK cascade"/>
    <property type="evidence" value="ECO:0007669"/>
    <property type="project" value="TreeGrafter"/>
</dbReference>
<dbReference type="InterPro" id="IPR000276">
    <property type="entry name" value="GPCR_Rhodpsn"/>
</dbReference>
<feature type="transmembrane region" description="Helical" evidence="11">
    <location>
        <begin position="26"/>
        <end position="47"/>
    </location>
</feature>
<dbReference type="InterPro" id="IPR017452">
    <property type="entry name" value="GPCR_Rhodpsn_7TM"/>
</dbReference>
<dbReference type="PROSITE" id="PS50262">
    <property type="entry name" value="G_PROTEIN_RECEP_F1_2"/>
    <property type="match status" value="1"/>
</dbReference>
<dbReference type="PRINTS" id="PR00237">
    <property type="entry name" value="GPCRRHODOPSN"/>
</dbReference>
<dbReference type="SUPFAM" id="SSF81321">
    <property type="entry name" value="Family A G protein-coupled receptor-like"/>
    <property type="match status" value="1"/>
</dbReference>
<dbReference type="PANTHER" id="PTHR24248">
    <property type="entry name" value="ADRENERGIC RECEPTOR-RELATED G-PROTEIN COUPLED RECEPTOR"/>
    <property type="match status" value="1"/>
</dbReference>
<feature type="compositionally biased region" description="Low complexity" evidence="10">
    <location>
        <begin position="323"/>
        <end position="347"/>
    </location>
</feature>
<keyword evidence="6 11" id="KW-0472">Membrane</keyword>
<dbReference type="GO" id="GO:0007267">
    <property type="term" value="P:cell-cell signaling"/>
    <property type="evidence" value="ECO:0007669"/>
    <property type="project" value="TreeGrafter"/>
</dbReference>
<dbReference type="GO" id="GO:0007200">
    <property type="term" value="P:phospholipase C-activating G protein-coupled receptor signaling pathway"/>
    <property type="evidence" value="ECO:0007669"/>
    <property type="project" value="TreeGrafter"/>
</dbReference>
<evidence type="ECO:0000313" key="14">
    <source>
        <dbReference type="WBParaSite" id="PSAMB.scaffold6786size8793.g29093.t1"/>
    </source>
</evidence>
<keyword evidence="5 9" id="KW-0297">G-protein coupled receptor</keyword>
<comment type="subcellular location">
    <subcellularLocation>
        <location evidence="1">Cell membrane</location>
        <topology evidence="1">Multi-pass membrane protein</topology>
    </subcellularLocation>
</comment>
<feature type="domain" description="G-protein coupled receptors family 1 profile" evidence="12">
    <location>
        <begin position="1"/>
        <end position="262"/>
    </location>
</feature>
<dbReference type="Pfam" id="PF00001">
    <property type="entry name" value="7tm_1"/>
    <property type="match status" value="1"/>
</dbReference>
<keyword evidence="8 9" id="KW-0807">Transducer</keyword>
<dbReference type="GO" id="GO:0007204">
    <property type="term" value="P:positive regulation of cytosolic calcium ion concentration"/>
    <property type="evidence" value="ECO:0007669"/>
    <property type="project" value="TreeGrafter"/>
</dbReference>
<comment type="similarity">
    <text evidence="9">Belongs to the G-protein coupled receptor 1 family.</text>
</comment>
<feature type="transmembrane region" description="Helical" evidence="11">
    <location>
        <begin position="107"/>
        <end position="128"/>
    </location>
</feature>
<keyword evidence="13" id="KW-1185">Reference proteome</keyword>
<evidence type="ECO:0000256" key="5">
    <source>
        <dbReference type="ARBA" id="ARBA00023040"/>
    </source>
</evidence>
<dbReference type="PROSITE" id="PS00237">
    <property type="entry name" value="G_PROTEIN_RECEP_F1_1"/>
    <property type="match status" value="1"/>
</dbReference>
<evidence type="ECO:0000256" key="11">
    <source>
        <dbReference type="SAM" id="Phobius"/>
    </source>
</evidence>
<evidence type="ECO:0000256" key="3">
    <source>
        <dbReference type="ARBA" id="ARBA00022692"/>
    </source>
</evidence>
<dbReference type="GO" id="GO:0005886">
    <property type="term" value="C:plasma membrane"/>
    <property type="evidence" value="ECO:0007669"/>
    <property type="project" value="UniProtKB-SubCell"/>
</dbReference>
<feature type="region of interest" description="Disordered" evidence="10">
    <location>
        <begin position="300"/>
        <end position="350"/>
    </location>
</feature>
<reference evidence="14" key="1">
    <citation type="submission" date="2022-11" db="UniProtKB">
        <authorList>
            <consortium name="WormBaseParasite"/>
        </authorList>
    </citation>
    <scope>IDENTIFICATION</scope>
</reference>
<evidence type="ECO:0000256" key="1">
    <source>
        <dbReference type="ARBA" id="ARBA00004651"/>
    </source>
</evidence>
<dbReference type="PANTHER" id="PTHR24248:SF72">
    <property type="entry name" value="G-PROTEIN COUPLED RECEPTORS FAMILY 1 PROFILE DOMAIN-CONTAINING PROTEIN"/>
    <property type="match status" value="1"/>
</dbReference>
<keyword evidence="4 11" id="KW-1133">Transmembrane helix</keyword>
<protein>
    <submittedName>
        <fullName evidence="14">G-protein coupled receptors family 1 profile domain-containing protein</fullName>
    </submittedName>
</protein>
<dbReference type="Proteomes" id="UP000887566">
    <property type="component" value="Unplaced"/>
</dbReference>
<dbReference type="GO" id="GO:0071880">
    <property type="term" value="P:adenylate cyclase-activating adrenergic receptor signaling pathway"/>
    <property type="evidence" value="ECO:0007669"/>
    <property type="project" value="TreeGrafter"/>
</dbReference>
<dbReference type="GO" id="GO:0004937">
    <property type="term" value="F:alpha1-adrenergic receptor activity"/>
    <property type="evidence" value="ECO:0007669"/>
    <property type="project" value="TreeGrafter"/>
</dbReference>
<keyword evidence="7 9" id="KW-0675">Receptor</keyword>
<sequence length="504" mass="56688">MVVMPLGVSNIITGSKWIYGRLLCRIWISLDVICCTASIVTLCVISVDRFIGVTKPLQYVRLVTRRRMIYACFVVWVSSIAVLLVTVRWRSPTSSKYQCHVSNELRYVAHSTIFSFFMPLLVILAVYYKIFRVTRRREKSLQQCMSDVLAARNITGQGTHTLDASSTLAATPVVFFPLRIHYGGTGACDKDMQKQRKFYRKHKKSAKTLGIIVCAFLFCWTPFFVLYLINSYSSSEPPIPPMILEFFTWLGYVNSTLNPLIYGMTMSTFKDTFRYLLRRRFVASHGRKFRSRHSIRRSIRRLSHGAVHRTQKSSLRECDGGRSPTSSSSENEGDSSFASSNATSRSTGVPASSVFVQKVEKKRRTGVLKAEPHGTVAATFYRALHSNPIKRTSSPLDCLSPTDDLRHTAYRPRGLTIENPQFRDAKKLTDDRPHEGDNATLEKKPSLGKNCLSNGAVVVVVDKNGATPKTRASSLPKLQPVPTSNSWMNLKLYKVLVSGQATEL</sequence>
<evidence type="ECO:0000256" key="7">
    <source>
        <dbReference type="ARBA" id="ARBA00023170"/>
    </source>
</evidence>
<organism evidence="13 14">
    <name type="scientific">Plectus sambesii</name>
    <dbReference type="NCBI Taxonomy" id="2011161"/>
    <lineage>
        <taxon>Eukaryota</taxon>
        <taxon>Metazoa</taxon>
        <taxon>Ecdysozoa</taxon>
        <taxon>Nematoda</taxon>
        <taxon>Chromadorea</taxon>
        <taxon>Plectida</taxon>
        <taxon>Plectina</taxon>
        <taxon>Plectoidea</taxon>
        <taxon>Plectidae</taxon>
        <taxon>Plectus</taxon>
    </lineage>
</organism>
<accession>A0A914X832</accession>
<feature type="transmembrane region" description="Helical" evidence="11">
    <location>
        <begin position="249"/>
        <end position="269"/>
    </location>
</feature>
<evidence type="ECO:0000313" key="13">
    <source>
        <dbReference type="Proteomes" id="UP000887566"/>
    </source>
</evidence>
<evidence type="ECO:0000256" key="8">
    <source>
        <dbReference type="ARBA" id="ARBA00023224"/>
    </source>
</evidence>
<evidence type="ECO:0000256" key="10">
    <source>
        <dbReference type="SAM" id="MobiDB-lite"/>
    </source>
</evidence>
<keyword evidence="3 9" id="KW-0812">Transmembrane</keyword>
<feature type="compositionally biased region" description="Basic residues" evidence="10">
    <location>
        <begin position="300"/>
        <end position="311"/>
    </location>
</feature>
<evidence type="ECO:0000256" key="6">
    <source>
        <dbReference type="ARBA" id="ARBA00023136"/>
    </source>
</evidence>
<evidence type="ECO:0000256" key="9">
    <source>
        <dbReference type="RuleBase" id="RU000688"/>
    </source>
</evidence>
<dbReference type="CDD" id="cd14967">
    <property type="entry name" value="7tmA_amine_R-like"/>
    <property type="match status" value="1"/>
</dbReference>
<evidence type="ECO:0000256" key="2">
    <source>
        <dbReference type="ARBA" id="ARBA00022475"/>
    </source>
</evidence>
<evidence type="ECO:0000256" key="4">
    <source>
        <dbReference type="ARBA" id="ARBA00022989"/>
    </source>
</evidence>
<proteinExistence type="inferred from homology"/>
<keyword evidence="2" id="KW-1003">Cell membrane</keyword>
<feature type="transmembrane region" description="Helical" evidence="11">
    <location>
        <begin position="209"/>
        <end position="229"/>
    </location>
</feature>
<evidence type="ECO:0000259" key="12">
    <source>
        <dbReference type="PROSITE" id="PS50262"/>
    </source>
</evidence>
<dbReference type="AlphaFoldDB" id="A0A914X832"/>
<dbReference type="WBParaSite" id="PSAMB.scaffold6786size8793.g29093.t1">
    <property type="protein sequence ID" value="PSAMB.scaffold6786size8793.g29093.t1"/>
    <property type="gene ID" value="PSAMB.scaffold6786size8793.g29093"/>
</dbReference>